<evidence type="ECO:0000313" key="3">
    <source>
        <dbReference type="Proteomes" id="UP000324748"/>
    </source>
</evidence>
<accession>A0A5B0QCM2</accession>
<feature type="compositionally biased region" description="Basic and acidic residues" evidence="1">
    <location>
        <begin position="128"/>
        <end position="139"/>
    </location>
</feature>
<proteinExistence type="predicted"/>
<organism evidence="2 3">
    <name type="scientific">Puccinia graminis f. sp. tritici</name>
    <dbReference type="NCBI Taxonomy" id="56615"/>
    <lineage>
        <taxon>Eukaryota</taxon>
        <taxon>Fungi</taxon>
        <taxon>Dikarya</taxon>
        <taxon>Basidiomycota</taxon>
        <taxon>Pucciniomycotina</taxon>
        <taxon>Pucciniomycetes</taxon>
        <taxon>Pucciniales</taxon>
        <taxon>Pucciniaceae</taxon>
        <taxon>Puccinia</taxon>
    </lineage>
</organism>
<sequence>MTTFGKQYSKNSVLEPSSLKCLQRLPNGTDRSKTPDKSRWFTTHSHTAHHRGPKRRSRGKRWSREQSRRTKAVNKKTKVNKQRTVKRRLIRKRKPRSNTKHRECDVLSDSNVQSSPSSESTPLNLQEDQDHNTKYEPDSELPRLYRAGWLTVRQTYEPSQNSESTYMGLITNSYRNFMDQRSKDSKRIKPKDRFYTRKAICLQPIIQNHHHHHTNKESNNQDSERFEQPDRESNHHQPGRPAAWFLFTKNNLEKEDWYHILLASSKLNGPDSKATFQKDASLFDSEDMAKLLEGIDQQTRSDPNAMDERNARQTLPIQLSNSRLGELDYRSDHEKTRQSSNTYLSLGYQSS</sequence>
<feature type="compositionally biased region" description="Basic and acidic residues" evidence="1">
    <location>
        <begin position="325"/>
        <end position="337"/>
    </location>
</feature>
<keyword evidence="3" id="KW-1185">Reference proteome</keyword>
<protein>
    <recommendedName>
        <fullName evidence="4">PH domain-containing protein</fullName>
    </recommendedName>
</protein>
<dbReference type="OrthoDB" id="26740at2759"/>
<comment type="caution">
    <text evidence="2">The sequence shown here is derived from an EMBL/GenBank/DDBJ whole genome shotgun (WGS) entry which is preliminary data.</text>
</comment>
<evidence type="ECO:0000313" key="2">
    <source>
        <dbReference type="EMBL" id="KAA1110869.1"/>
    </source>
</evidence>
<feature type="compositionally biased region" description="Basic residues" evidence="1">
    <location>
        <begin position="46"/>
        <end position="61"/>
    </location>
</feature>
<feature type="region of interest" description="Disordered" evidence="1">
    <location>
        <begin position="19"/>
        <end position="139"/>
    </location>
</feature>
<gene>
    <name evidence="2" type="ORF">PGT21_033168</name>
</gene>
<feature type="compositionally biased region" description="Basic and acidic residues" evidence="1">
    <location>
        <begin position="30"/>
        <end position="39"/>
    </location>
</feature>
<feature type="region of interest" description="Disordered" evidence="1">
    <location>
        <begin position="297"/>
        <end position="351"/>
    </location>
</feature>
<feature type="compositionally biased region" description="Polar residues" evidence="1">
    <location>
        <begin position="312"/>
        <end position="323"/>
    </location>
</feature>
<name>A0A5B0QCM2_PUCGR</name>
<feature type="compositionally biased region" description="Polar residues" evidence="1">
    <location>
        <begin position="338"/>
        <end position="351"/>
    </location>
</feature>
<dbReference type="EMBL" id="VSWC01000027">
    <property type="protein sequence ID" value="KAA1110869.1"/>
    <property type="molecule type" value="Genomic_DNA"/>
</dbReference>
<feature type="compositionally biased region" description="Basic residues" evidence="1">
    <location>
        <begin position="69"/>
        <end position="99"/>
    </location>
</feature>
<feature type="region of interest" description="Disordered" evidence="1">
    <location>
        <begin position="205"/>
        <end position="241"/>
    </location>
</feature>
<feature type="compositionally biased region" description="Basic and acidic residues" evidence="1">
    <location>
        <begin position="222"/>
        <end position="235"/>
    </location>
</feature>
<evidence type="ECO:0008006" key="4">
    <source>
        <dbReference type="Google" id="ProtNLM"/>
    </source>
</evidence>
<dbReference type="Proteomes" id="UP000324748">
    <property type="component" value="Unassembled WGS sequence"/>
</dbReference>
<feature type="compositionally biased region" description="Polar residues" evidence="1">
    <location>
        <begin position="108"/>
        <end position="126"/>
    </location>
</feature>
<reference evidence="2 3" key="1">
    <citation type="submission" date="2019-05" db="EMBL/GenBank/DDBJ databases">
        <title>Emergence of the Ug99 lineage of the wheat stem rust pathogen through somatic hybridization.</title>
        <authorList>
            <person name="Li F."/>
            <person name="Upadhyaya N.M."/>
            <person name="Sperschneider J."/>
            <person name="Matny O."/>
            <person name="Nguyen-Phuc H."/>
            <person name="Mago R."/>
            <person name="Raley C."/>
            <person name="Miller M.E."/>
            <person name="Silverstein K.A.T."/>
            <person name="Henningsen E."/>
            <person name="Hirsch C.D."/>
            <person name="Visser B."/>
            <person name="Pretorius Z.A."/>
            <person name="Steffenson B.J."/>
            <person name="Schwessinger B."/>
            <person name="Dodds P.N."/>
            <person name="Figueroa M."/>
        </authorList>
    </citation>
    <scope>NUCLEOTIDE SEQUENCE [LARGE SCALE GENOMIC DNA]</scope>
    <source>
        <strain evidence="2">21-0</strain>
    </source>
</reference>
<evidence type="ECO:0000256" key="1">
    <source>
        <dbReference type="SAM" id="MobiDB-lite"/>
    </source>
</evidence>
<dbReference type="AlphaFoldDB" id="A0A5B0QCM2"/>